<protein>
    <submittedName>
        <fullName evidence="2">DUF4230 domain-containing protein</fullName>
    </submittedName>
</protein>
<evidence type="ECO:0000313" key="3">
    <source>
        <dbReference type="Proteomes" id="UP000738376"/>
    </source>
</evidence>
<keyword evidence="1" id="KW-1133">Transmembrane helix</keyword>
<keyword evidence="3" id="KW-1185">Reference proteome</keyword>
<accession>A0ABX1LZ12</accession>
<comment type="caution">
    <text evidence="2">The sequence shown here is derived from an EMBL/GenBank/DDBJ whole genome shotgun (WGS) entry which is preliminary data.</text>
</comment>
<evidence type="ECO:0000313" key="2">
    <source>
        <dbReference type="EMBL" id="NMF60681.1"/>
    </source>
</evidence>
<dbReference type="Proteomes" id="UP000738376">
    <property type="component" value="Unassembled WGS sequence"/>
</dbReference>
<feature type="transmembrane region" description="Helical" evidence="1">
    <location>
        <begin position="36"/>
        <end position="57"/>
    </location>
</feature>
<dbReference type="Pfam" id="PF14014">
    <property type="entry name" value="DUF4230"/>
    <property type="match status" value="1"/>
</dbReference>
<dbReference type="EMBL" id="JAAVJL010000003">
    <property type="protein sequence ID" value="NMF60681.1"/>
    <property type="molecule type" value="Genomic_DNA"/>
</dbReference>
<keyword evidence="1" id="KW-0812">Transmembrane</keyword>
<keyword evidence="1" id="KW-0472">Membrane</keyword>
<name>A0ABX1LZ12_9CYAN</name>
<evidence type="ECO:0000256" key="1">
    <source>
        <dbReference type="SAM" id="Phobius"/>
    </source>
</evidence>
<organism evidence="2 3">
    <name type="scientific">Pseudanabaena yagii GIHE-NHR1</name>
    <dbReference type="NCBI Taxonomy" id="2722753"/>
    <lineage>
        <taxon>Bacteria</taxon>
        <taxon>Bacillati</taxon>
        <taxon>Cyanobacteriota</taxon>
        <taxon>Cyanophyceae</taxon>
        <taxon>Pseudanabaenales</taxon>
        <taxon>Pseudanabaenaceae</taxon>
        <taxon>Pseudanabaena</taxon>
        <taxon>Pseudanabaena yagii</taxon>
    </lineage>
</organism>
<dbReference type="RefSeq" id="WP_169365606.1">
    <property type="nucleotide sequence ID" value="NZ_JAAVJL010000003.1"/>
</dbReference>
<reference evidence="2 3" key="1">
    <citation type="submission" date="2020-03" db="EMBL/GenBank/DDBJ databases">
        <title>Draft Genome Sequence of 2-Methylisoborneol Producing Pseudanabaena yagii Strain GIHE-NHR1 Isolated from North Han River in South Korea.</title>
        <authorList>
            <person name="Jeong J."/>
        </authorList>
    </citation>
    <scope>NUCLEOTIDE SEQUENCE [LARGE SCALE GENOMIC DNA]</scope>
    <source>
        <strain evidence="2 3">GIHE-NHR1</strain>
    </source>
</reference>
<sequence length="241" mass="27112">MFLFSIYMLKHPKEYLDKWLNTESVSISRLNIPSNILVGCVAILSILVLWLSSQLFFSFAGNTTIDPRSLIVHQVRDVSELATAIFETETVIDASKKEGLLESKLLYIAHGGVRVGIDLSEFRDDDVQVEEKKITVTLPPLRVLDTKLDVNQSRVYDYNKGFLNLGPDVVRLQESAQRDAINKLQEAACKDWLIKTASDRVQQIVQRFLNLVISDKGYTVTVKTQFPTENSCSKSNSLGSV</sequence>
<proteinExistence type="predicted"/>
<dbReference type="InterPro" id="IPR025324">
    <property type="entry name" value="DUF4230"/>
</dbReference>
<gene>
    <name evidence="2" type="ORF">HC246_22275</name>
</gene>